<sequence>MNGKKDENIPRTNRKRKLTASQWCSVAREVTGRPSQEELEQFEDSRKTVNEEVDGVMGDYFPESPRNEENRTVDPLRFHAI</sequence>
<accession>A0A1I7YEU0</accession>
<feature type="compositionally biased region" description="Basic and acidic residues" evidence="1">
    <location>
        <begin position="65"/>
        <end position="81"/>
    </location>
</feature>
<name>A0A1I7YEU0_9BILA</name>
<feature type="region of interest" description="Disordered" evidence="1">
    <location>
        <begin position="31"/>
        <end position="81"/>
    </location>
</feature>
<organism evidence="2 3">
    <name type="scientific">Steinernema glaseri</name>
    <dbReference type="NCBI Taxonomy" id="37863"/>
    <lineage>
        <taxon>Eukaryota</taxon>
        <taxon>Metazoa</taxon>
        <taxon>Ecdysozoa</taxon>
        <taxon>Nematoda</taxon>
        <taxon>Chromadorea</taxon>
        <taxon>Rhabditida</taxon>
        <taxon>Tylenchina</taxon>
        <taxon>Panagrolaimomorpha</taxon>
        <taxon>Strongyloidoidea</taxon>
        <taxon>Steinernematidae</taxon>
        <taxon>Steinernema</taxon>
    </lineage>
</organism>
<keyword evidence="2" id="KW-1185">Reference proteome</keyword>
<protein>
    <submittedName>
        <fullName evidence="3">INCENP_ARK-bind domain-containing protein</fullName>
    </submittedName>
</protein>
<dbReference type="WBParaSite" id="L893_g15663.t1">
    <property type="protein sequence ID" value="L893_g15663.t1"/>
    <property type="gene ID" value="L893_g15663"/>
</dbReference>
<dbReference type="Proteomes" id="UP000095287">
    <property type="component" value="Unplaced"/>
</dbReference>
<evidence type="ECO:0000313" key="2">
    <source>
        <dbReference type="Proteomes" id="UP000095287"/>
    </source>
</evidence>
<evidence type="ECO:0000256" key="1">
    <source>
        <dbReference type="SAM" id="MobiDB-lite"/>
    </source>
</evidence>
<feature type="region of interest" description="Disordered" evidence="1">
    <location>
        <begin position="1"/>
        <end position="20"/>
    </location>
</feature>
<dbReference type="AlphaFoldDB" id="A0A1I7YEU0"/>
<reference evidence="3" key="1">
    <citation type="submission" date="2016-11" db="UniProtKB">
        <authorList>
            <consortium name="WormBaseParasite"/>
        </authorList>
    </citation>
    <scope>IDENTIFICATION</scope>
</reference>
<proteinExistence type="predicted"/>
<evidence type="ECO:0000313" key="3">
    <source>
        <dbReference type="WBParaSite" id="L893_g15663.t1"/>
    </source>
</evidence>